<protein>
    <recommendedName>
        <fullName evidence="4">succinate-semialdehyde dehydrogenase (NADP(+))</fullName>
        <ecNumber evidence="4">1.2.1.79</ecNumber>
    </recommendedName>
</protein>
<dbReference type="InterPro" id="IPR016162">
    <property type="entry name" value="Ald_DH_N"/>
</dbReference>
<evidence type="ECO:0000256" key="5">
    <source>
        <dbReference type="ARBA" id="ARBA00048559"/>
    </source>
</evidence>
<gene>
    <name evidence="9" type="primary">gabD2</name>
    <name evidence="9" type="ORF">Mcate_01295</name>
</gene>
<feature type="domain" description="Aldehyde dehydrogenase" evidence="8">
    <location>
        <begin position="44"/>
        <end position="497"/>
    </location>
</feature>
<dbReference type="Gene3D" id="3.40.605.10">
    <property type="entry name" value="Aldehyde Dehydrogenase, Chain A, domain 1"/>
    <property type="match status" value="1"/>
</dbReference>
<evidence type="ECO:0000256" key="1">
    <source>
        <dbReference type="ARBA" id="ARBA00009986"/>
    </source>
</evidence>
<evidence type="ECO:0000256" key="7">
    <source>
        <dbReference type="RuleBase" id="RU003345"/>
    </source>
</evidence>
<evidence type="ECO:0000313" key="9">
    <source>
        <dbReference type="EMBL" id="RIH77437.1"/>
    </source>
</evidence>
<dbReference type="InterPro" id="IPR029510">
    <property type="entry name" value="Ald_DH_CS_GLU"/>
</dbReference>
<comment type="catalytic activity">
    <reaction evidence="5">
        <text>succinate semialdehyde + NADP(+) + H2O = succinate + NADPH + 2 H(+)</text>
        <dbReference type="Rhea" id="RHEA:13213"/>
        <dbReference type="ChEBI" id="CHEBI:15377"/>
        <dbReference type="ChEBI" id="CHEBI:15378"/>
        <dbReference type="ChEBI" id="CHEBI:30031"/>
        <dbReference type="ChEBI" id="CHEBI:57706"/>
        <dbReference type="ChEBI" id="CHEBI:57783"/>
        <dbReference type="ChEBI" id="CHEBI:58349"/>
        <dbReference type="EC" id="1.2.1.79"/>
    </reaction>
</comment>
<dbReference type="Gene3D" id="3.40.309.10">
    <property type="entry name" value="Aldehyde Dehydrogenase, Chain A, domain 2"/>
    <property type="match status" value="1"/>
</dbReference>
<proteinExistence type="inferred from homology"/>
<reference evidence="9 10" key="1">
    <citation type="submission" date="2018-08" db="EMBL/GenBank/DDBJ databases">
        <title>Meiothermus cateniformans JCM 15151 genome sequencing project.</title>
        <authorList>
            <person name="Da Costa M.S."/>
            <person name="Albuquerque L."/>
            <person name="Raposo P."/>
            <person name="Froufe H.J.C."/>
            <person name="Barroso C.S."/>
            <person name="Egas C."/>
        </authorList>
    </citation>
    <scope>NUCLEOTIDE SEQUENCE [LARGE SCALE GENOMIC DNA]</scope>
    <source>
        <strain evidence="9 10">JCM 15151</strain>
    </source>
</reference>
<organism evidence="9 10">
    <name type="scientific">Meiothermus taiwanensis</name>
    <dbReference type="NCBI Taxonomy" id="172827"/>
    <lineage>
        <taxon>Bacteria</taxon>
        <taxon>Thermotogati</taxon>
        <taxon>Deinococcota</taxon>
        <taxon>Deinococci</taxon>
        <taxon>Thermales</taxon>
        <taxon>Thermaceae</taxon>
        <taxon>Meiothermus</taxon>
    </lineage>
</organism>
<evidence type="ECO:0000256" key="3">
    <source>
        <dbReference type="ARBA" id="ARBA00023002"/>
    </source>
</evidence>
<name>A0A399DYZ1_9DEIN</name>
<dbReference type="PROSITE" id="PS00687">
    <property type="entry name" value="ALDEHYDE_DEHYDR_GLU"/>
    <property type="match status" value="1"/>
</dbReference>
<accession>A0A399DYZ1</accession>
<dbReference type="Proteomes" id="UP000266089">
    <property type="component" value="Unassembled WGS sequence"/>
</dbReference>
<dbReference type="InterPro" id="IPR015590">
    <property type="entry name" value="Aldehyde_DH_dom"/>
</dbReference>
<dbReference type="GO" id="GO:0036243">
    <property type="term" value="F:succinate-semialdehyde dehydrogenase (NADP+) activity"/>
    <property type="evidence" value="ECO:0007669"/>
    <property type="project" value="UniProtKB-EC"/>
</dbReference>
<dbReference type="FunFam" id="3.40.605.10:FF:000010">
    <property type="entry name" value="N-succinylglutamate 5-semialdehyde dehydrogenase"/>
    <property type="match status" value="1"/>
</dbReference>
<keyword evidence="2" id="KW-0521">NADP</keyword>
<sequence>MDSKMIETGRLRVINPPRETPQFTPELLEKLARRVFLSGQGTPHTLHSPFDGKVLGVIPLCSPEDVRQAVERARQAQPAWARMDARSRARIMLRFHDLLLQRQAEILDLTQYETGKARRDAQEELLDAAIVAQYYATRSPGWLRPRRVGGTFLGLTQTWEYRHPVGVVGVISPWNYPLAMAVSEPIPALMAGNAVVLKPDLQTTFTALWIQALMEEAGLPRGLFQIVAGGSEVGEALVATADFIALTGSTPTGRKVARQAGERLIGVSLELGGKNPMLVLEDANLEAAAEGAVRGAFANAGQLCVSLERIYVHEKVFEAFTRRFVEKTSSLRLGATLDHRSQMGCLTVQRQFDTVLAHVQDAVAKGARVLTGGRPRPDLGPLFFEPTILTDVTPEMRVYHEETFGPVVSLYKFSDLEQVLAQINQSEYGLNASIWSRNLRKARALASRIQAGTVNINESYAAAWASMDATMGGFKASGLGRRHGQEGLYRFTEPQTIAIERLMPITGPAWLPRGWYGRIATALLKALKRLYRLWYRL</sequence>
<dbReference type="CDD" id="cd07101">
    <property type="entry name" value="ALDH_SSADH2_GabD2"/>
    <property type="match status" value="1"/>
</dbReference>
<comment type="similarity">
    <text evidence="1 7">Belongs to the aldehyde dehydrogenase family.</text>
</comment>
<dbReference type="FunFam" id="3.40.309.10:FF:000009">
    <property type="entry name" value="Aldehyde dehydrogenase A"/>
    <property type="match status" value="1"/>
</dbReference>
<keyword evidence="3 7" id="KW-0560">Oxidoreductase</keyword>
<dbReference type="NCBIfam" id="NF006916">
    <property type="entry name" value="PRK09407.1"/>
    <property type="match status" value="1"/>
</dbReference>
<evidence type="ECO:0000313" key="10">
    <source>
        <dbReference type="Proteomes" id="UP000266089"/>
    </source>
</evidence>
<dbReference type="InterPro" id="IPR016161">
    <property type="entry name" value="Ald_DH/histidinol_DH"/>
</dbReference>
<evidence type="ECO:0000256" key="4">
    <source>
        <dbReference type="ARBA" id="ARBA00039122"/>
    </source>
</evidence>
<dbReference type="EMBL" id="QWKX01000026">
    <property type="protein sequence ID" value="RIH77437.1"/>
    <property type="molecule type" value="Genomic_DNA"/>
</dbReference>
<feature type="active site" evidence="6">
    <location>
        <position position="270"/>
    </location>
</feature>
<comment type="caution">
    <text evidence="9">The sequence shown here is derived from an EMBL/GenBank/DDBJ whole genome shotgun (WGS) entry which is preliminary data.</text>
</comment>
<dbReference type="InterPro" id="IPR016163">
    <property type="entry name" value="Ald_DH_C"/>
</dbReference>
<dbReference type="Pfam" id="PF00171">
    <property type="entry name" value="Aldedh"/>
    <property type="match status" value="1"/>
</dbReference>
<evidence type="ECO:0000256" key="6">
    <source>
        <dbReference type="PROSITE-ProRule" id="PRU10007"/>
    </source>
</evidence>
<evidence type="ECO:0000256" key="2">
    <source>
        <dbReference type="ARBA" id="ARBA00022857"/>
    </source>
</evidence>
<dbReference type="EC" id="1.2.1.79" evidence="4"/>
<dbReference type="AlphaFoldDB" id="A0A399DYZ1"/>
<evidence type="ECO:0000259" key="8">
    <source>
        <dbReference type="Pfam" id="PF00171"/>
    </source>
</evidence>
<dbReference type="SUPFAM" id="SSF53720">
    <property type="entry name" value="ALDH-like"/>
    <property type="match status" value="1"/>
</dbReference>
<dbReference type="PANTHER" id="PTHR11699">
    <property type="entry name" value="ALDEHYDE DEHYDROGENASE-RELATED"/>
    <property type="match status" value="1"/>
</dbReference>